<feature type="domain" description="Roadblock/LAMTOR2" evidence="2">
    <location>
        <begin position="7"/>
        <end position="100"/>
    </location>
</feature>
<keyword evidence="4" id="KW-1185">Reference proteome</keyword>
<dbReference type="SUPFAM" id="SSF103196">
    <property type="entry name" value="Roadblock/LC7 domain"/>
    <property type="match status" value="1"/>
</dbReference>
<reference evidence="3" key="2">
    <citation type="submission" date="2023-02" db="EMBL/GenBank/DDBJ databases">
        <authorList>
            <consortium name="DOE Joint Genome Institute"/>
            <person name="Mondo S.J."/>
            <person name="Chang Y."/>
            <person name="Wang Y."/>
            <person name="Ahrendt S."/>
            <person name="Andreopoulos W."/>
            <person name="Barry K."/>
            <person name="Beard J."/>
            <person name="Benny G.L."/>
            <person name="Blankenship S."/>
            <person name="Bonito G."/>
            <person name="Cuomo C."/>
            <person name="Desiro A."/>
            <person name="Gervers K.A."/>
            <person name="Hundley H."/>
            <person name="Kuo A."/>
            <person name="LaButti K."/>
            <person name="Lang B.F."/>
            <person name="Lipzen A."/>
            <person name="O'Donnell K."/>
            <person name="Pangilinan J."/>
            <person name="Reynolds N."/>
            <person name="Sandor L."/>
            <person name="Smith M.W."/>
            <person name="Tsang A."/>
            <person name="Grigoriev I.V."/>
            <person name="Stajich J.E."/>
            <person name="Spatafora J.W."/>
        </authorList>
    </citation>
    <scope>NUCLEOTIDE SEQUENCE</scope>
    <source>
        <strain evidence="3">RSA 2281</strain>
    </source>
</reference>
<dbReference type="InterPro" id="IPR037587">
    <property type="entry name" value="LAMTOR2-like"/>
</dbReference>
<name>A0AAD5KIK0_9FUNG</name>
<comment type="similarity">
    <text evidence="1">Belongs to the GAMAD family.</text>
</comment>
<dbReference type="PANTHER" id="PTHR13323">
    <property type="entry name" value="LATE ENDOSOMAL/LYSOSOMAL MP1 INTERACTING PROTEIN"/>
    <property type="match status" value="1"/>
</dbReference>
<dbReference type="GO" id="GO:0060090">
    <property type="term" value="F:molecular adaptor activity"/>
    <property type="evidence" value="ECO:0007669"/>
    <property type="project" value="InterPro"/>
</dbReference>
<evidence type="ECO:0000313" key="4">
    <source>
        <dbReference type="Proteomes" id="UP001209540"/>
    </source>
</evidence>
<dbReference type="GO" id="GO:0005737">
    <property type="term" value="C:cytoplasm"/>
    <property type="evidence" value="ECO:0007669"/>
    <property type="project" value="UniProtKB-ARBA"/>
</dbReference>
<sequence>MLKPKVISQVLQQSADNGLKASLLMTNEGSLLAYAADNGRSPKTYAAIAANVWSSYKQHCASDSFLRGDPTAGLRFLILDCEEGIVFVTAISSMLLCLVGDSTVELGILRAKAEAIARHLEEPLSRAASYQSYAM</sequence>
<comment type="caution">
    <text evidence="3">The sequence shown here is derived from an EMBL/GenBank/DDBJ whole genome shotgun (WGS) entry which is preliminary data.</text>
</comment>
<proteinExistence type="inferred from homology"/>
<dbReference type="InterPro" id="IPR004942">
    <property type="entry name" value="Roadblock/LAMTOR2_dom"/>
</dbReference>
<dbReference type="GO" id="GO:0005085">
    <property type="term" value="F:guanyl-nucleotide exchange factor activity"/>
    <property type="evidence" value="ECO:0007669"/>
    <property type="project" value="InterPro"/>
</dbReference>
<evidence type="ECO:0000313" key="3">
    <source>
        <dbReference type="EMBL" id="KAI9268088.1"/>
    </source>
</evidence>
<reference evidence="3" key="1">
    <citation type="journal article" date="2022" name="IScience">
        <title>Evolution of zygomycete secretomes and the origins of terrestrial fungal ecologies.</title>
        <authorList>
            <person name="Chang Y."/>
            <person name="Wang Y."/>
            <person name="Mondo S."/>
            <person name="Ahrendt S."/>
            <person name="Andreopoulos W."/>
            <person name="Barry K."/>
            <person name="Beard J."/>
            <person name="Benny G.L."/>
            <person name="Blankenship S."/>
            <person name="Bonito G."/>
            <person name="Cuomo C."/>
            <person name="Desiro A."/>
            <person name="Gervers K.A."/>
            <person name="Hundley H."/>
            <person name="Kuo A."/>
            <person name="LaButti K."/>
            <person name="Lang B.F."/>
            <person name="Lipzen A."/>
            <person name="O'Donnell K."/>
            <person name="Pangilinan J."/>
            <person name="Reynolds N."/>
            <person name="Sandor L."/>
            <person name="Smith M.E."/>
            <person name="Tsang A."/>
            <person name="Grigoriev I.V."/>
            <person name="Stajich J.E."/>
            <person name="Spatafora J.W."/>
        </authorList>
    </citation>
    <scope>NUCLEOTIDE SEQUENCE</scope>
    <source>
        <strain evidence="3">RSA 2281</strain>
    </source>
</reference>
<evidence type="ECO:0000259" key="2">
    <source>
        <dbReference type="SMART" id="SM00960"/>
    </source>
</evidence>
<evidence type="ECO:0000256" key="1">
    <source>
        <dbReference type="ARBA" id="ARBA00007191"/>
    </source>
</evidence>
<dbReference type="Gene3D" id="3.30.450.30">
    <property type="entry name" value="Dynein light chain 2a, cytoplasmic"/>
    <property type="match status" value="1"/>
</dbReference>
<dbReference type="FunFam" id="3.30.450.30:FF:000004">
    <property type="entry name" value="ragulator complex protein LAMTOR2"/>
    <property type="match status" value="1"/>
</dbReference>
<accession>A0AAD5KIK0</accession>
<gene>
    <name evidence="3" type="ORF">BDA99DRAFT_535603</name>
</gene>
<dbReference type="Proteomes" id="UP001209540">
    <property type="component" value="Unassembled WGS sequence"/>
</dbReference>
<dbReference type="EMBL" id="JAIXMP010000009">
    <property type="protein sequence ID" value="KAI9268088.1"/>
    <property type="molecule type" value="Genomic_DNA"/>
</dbReference>
<dbReference type="AlphaFoldDB" id="A0AAD5KIK0"/>
<dbReference type="GO" id="GO:0032008">
    <property type="term" value="P:positive regulation of TOR signaling"/>
    <property type="evidence" value="ECO:0007669"/>
    <property type="project" value="InterPro"/>
</dbReference>
<dbReference type="Pfam" id="PF03259">
    <property type="entry name" value="Robl_LC7"/>
    <property type="match status" value="1"/>
</dbReference>
<dbReference type="SMART" id="SM00960">
    <property type="entry name" value="Robl_LC7"/>
    <property type="match status" value="1"/>
</dbReference>
<protein>
    <recommendedName>
        <fullName evidence="2">Roadblock/LAMTOR2 domain-containing protein</fullName>
    </recommendedName>
</protein>
<organism evidence="3 4">
    <name type="scientific">Phascolomyces articulosus</name>
    <dbReference type="NCBI Taxonomy" id="60185"/>
    <lineage>
        <taxon>Eukaryota</taxon>
        <taxon>Fungi</taxon>
        <taxon>Fungi incertae sedis</taxon>
        <taxon>Mucoromycota</taxon>
        <taxon>Mucoromycotina</taxon>
        <taxon>Mucoromycetes</taxon>
        <taxon>Mucorales</taxon>
        <taxon>Lichtheimiaceae</taxon>
        <taxon>Phascolomyces</taxon>
    </lineage>
</organism>